<comment type="caution">
    <text evidence="2">The sequence shown here is derived from an EMBL/GenBank/DDBJ whole genome shotgun (WGS) entry which is preliminary data.</text>
</comment>
<dbReference type="AlphaFoldDB" id="A0A8X6V2R9"/>
<gene>
    <name evidence="2" type="ORF">TNCV_555831</name>
</gene>
<protein>
    <submittedName>
        <fullName evidence="2">Uncharacterized protein</fullName>
    </submittedName>
</protein>
<feature type="region of interest" description="Disordered" evidence="1">
    <location>
        <begin position="1"/>
        <end position="21"/>
    </location>
</feature>
<organism evidence="2 3">
    <name type="scientific">Trichonephila clavipes</name>
    <name type="common">Golden silk orbweaver</name>
    <name type="synonym">Nephila clavipes</name>
    <dbReference type="NCBI Taxonomy" id="2585209"/>
    <lineage>
        <taxon>Eukaryota</taxon>
        <taxon>Metazoa</taxon>
        <taxon>Ecdysozoa</taxon>
        <taxon>Arthropoda</taxon>
        <taxon>Chelicerata</taxon>
        <taxon>Arachnida</taxon>
        <taxon>Araneae</taxon>
        <taxon>Araneomorphae</taxon>
        <taxon>Entelegynae</taxon>
        <taxon>Araneoidea</taxon>
        <taxon>Nephilidae</taxon>
        <taxon>Trichonephila</taxon>
    </lineage>
</organism>
<sequence>MNNTSPPATYRHSGAQVRSNSYKRSLSMKLTLRKVNMYKREARSNDCSTDTNCSTDIIHCYHLTYYSLLTTFRVLPSTISWSLVEAELRSQWTLKCLRLTLYHQLNRL</sequence>
<reference evidence="2" key="1">
    <citation type="submission" date="2020-08" db="EMBL/GenBank/DDBJ databases">
        <title>Multicomponent nature underlies the extraordinary mechanical properties of spider dragline silk.</title>
        <authorList>
            <person name="Kono N."/>
            <person name="Nakamura H."/>
            <person name="Mori M."/>
            <person name="Yoshida Y."/>
            <person name="Ohtoshi R."/>
            <person name="Malay A.D."/>
            <person name="Moran D.A.P."/>
            <person name="Tomita M."/>
            <person name="Numata K."/>
            <person name="Arakawa K."/>
        </authorList>
    </citation>
    <scope>NUCLEOTIDE SEQUENCE</scope>
</reference>
<evidence type="ECO:0000313" key="2">
    <source>
        <dbReference type="EMBL" id="GFX97093.1"/>
    </source>
</evidence>
<name>A0A8X6V2R9_TRICX</name>
<accession>A0A8X6V2R9</accession>
<keyword evidence="3" id="KW-1185">Reference proteome</keyword>
<proteinExistence type="predicted"/>
<dbReference type="EMBL" id="BMAU01021196">
    <property type="protein sequence ID" value="GFX97093.1"/>
    <property type="molecule type" value="Genomic_DNA"/>
</dbReference>
<evidence type="ECO:0000313" key="3">
    <source>
        <dbReference type="Proteomes" id="UP000887159"/>
    </source>
</evidence>
<dbReference type="Proteomes" id="UP000887159">
    <property type="component" value="Unassembled WGS sequence"/>
</dbReference>
<evidence type="ECO:0000256" key="1">
    <source>
        <dbReference type="SAM" id="MobiDB-lite"/>
    </source>
</evidence>